<gene>
    <name evidence="3" type="ORF">J2851_000273</name>
</gene>
<organism evidence="3 4">
    <name type="scientific">Azospirillum rugosum</name>
    <dbReference type="NCBI Taxonomy" id="416170"/>
    <lineage>
        <taxon>Bacteria</taxon>
        <taxon>Pseudomonadati</taxon>
        <taxon>Pseudomonadota</taxon>
        <taxon>Alphaproteobacteria</taxon>
        <taxon>Rhodospirillales</taxon>
        <taxon>Azospirillaceae</taxon>
        <taxon>Azospirillum</taxon>
    </lineage>
</organism>
<feature type="chain" id="PRO_5045211270" evidence="2">
    <location>
        <begin position="41"/>
        <end position="536"/>
    </location>
</feature>
<evidence type="ECO:0000256" key="2">
    <source>
        <dbReference type="SAM" id="SignalP"/>
    </source>
</evidence>
<sequence length="536" mass="59133">MCSTFRNRHAQNPLSRRGRARGFWALLATLLLAAATPAAAQTKAAVRVEATREETGARLALRWPGAVRVDPGRDGRELTIRASRPLGDAPLDTVPDRLQGWVDNVRYGYDSLLLVLAQGVTAEVSVESNGVTIAFTRERATGRLTVEEQAAEQVAQRRIDYFRAVTLMEQGDVREARSLLGDLLRANPNDVQSTALLAQGEERLGRWREAVGLYDRALELAPNEPSLVTSKNNLLREHGEHARVDWDLFQVKNADVQRIGRLTGSLEVGGNTSVLYALENRDVDVDQAVRADGTVAPFHGSRQRAELTLRHDWPEVQQSRLSLFAAQKTVGAGYVHGWREERSETRAGVAWREPTYTFIEGIVGGGRRDRVFLTHEERLSERWSANLGAGWNRYGLAGAGDLATSATVEGAVRYVLIREWPVTSIAYVLDAEYVARRADRVDEAGVAYLPLPVQTREVHALQLALDDALTDYLRYSIQGGYAYDRRGKGGPQGSLALAYEPLERLELGLRASYTRATARGSGTTATGAGGYLIMRY</sequence>
<reference evidence="3 4" key="1">
    <citation type="submission" date="2021-03" db="EMBL/GenBank/DDBJ databases">
        <title>Genomic Encyclopedia of Type Strains, Phase III (KMG-III): the genomes of soil and plant-associated and newly described type strains.</title>
        <authorList>
            <person name="Whitman W."/>
        </authorList>
    </citation>
    <scope>NUCLEOTIDE SEQUENCE [LARGE SCALE GENOMIC DNA]</scope>
    <source>
        <strain evidence="3 4">IMMIB AFH-6</strain>
    </source>
</reference>
<keyword evidence="4" id="KW-1185">Reference proteome</keyword>
<feature type="repeat" description="TPR" evidence="1">
    <location>
        <begin position="191"/>
        <end position="224"/>
    </location>
</feature>
<accession>A0ABS4SD78</accession>
<name>A0ABS4SD78_9PROT</name>
<feature type="signal peptide" evidence="2">
    <location>
        <begin position="1"/>
        <end position="40"/>
    </location>
</feature>
<dbReference type="PROSITE" id="PS50005">
    <property type="entry name" value="TPR"/>
    <property type="match status" value="1"/>
</dbReference>
<proteinExistence type="predicted"/>
<keyword evidence="2" id="KW-0732">Signal</keyword>
<dbReference type="Gene3D" id="1.25.40.10">
    <property type="entry name" value="Tetratricopeptide repeat domain"/>
    <property type="match status" value="1"/>
</dbReference>
<dbReference type="InterPro" id="IPR011990">
    <property type="entry name" value="TPR-like_helical_dom_sf"/>
</dbReference>
<keyword evidence="1" id="KW-0802">TPR repeat</keyword>
<evidence type="ECO:0000313" key="4">
    <source>
        <dbReference type="Proteomes" id="UP000781958"/>
    </source>
</evidence>
<comment type="caution">
    <text evidence="3">The sequence shown here is derived from an EMBL/GenBank/DDBJ whole genome shotgun (WGS) entry which is preliminary data.</text>
</comment>
<dbReference type="SUPFAM" id="SSF48452">
    <property type="entry name" value="TPR-like"/>
    <property type="match status" value="1"/>
</dbReference>
<dbReference type="Pfam" id="PF13432">
    <property type="entry name" value="TPR_16"/>
    <property type="match status" value="1"/>
</dbReference>
<evidence type="ECO:0000313" key="3">
    <source>
        <dbReference type="EMBL" id="MBP2290536.1"/>
    </source>
</evidence>
<dbReference type="Proteomes" id="UP000781958">
    <property type="component" value="Unassembled WGS sequence"/>
</dbReference>
<dbReference type="InterPro" id="IPR019734">
    <property type="entry name" value="TPR_rpt"/>
</dbReference>
<dbReference type="RefSeq" id="WP_307419144.1">
    <property type="nucleotide sequence ID" value="NZ_JAGINP010000001.1"/>
</dbReference>
<dbReference type="EMBL" id="JAGINP010000001">
    <property type="protein sequence ID" value="MBP2290536.1"/>
    <property type="molecule type" value="Genomic_DNA"/>
</dbReference>
<protein>
    <submittedName>
        <fullName evidence="3">Tetratricopeptide (TPR) repeat protein</fullName>
    </submittedName>
</protein>
<evidence type="ECO:0000256" key="1">
    <source>
        <dbReference type="PROSITE-ProRule" id="PRU00339"/>
    </source>
</evidence>